<dbReference type="Proteomes" id="UP001055025">
    <property type="component" value="Unassembled WGS sequence"/>
</dbReference>
<feature type="binding site" evidence="8">
    <location>
        <position position="320"/>
    </location>
    <ligand>
        <name>Zn(2+)</name>
        <dbReference type="ChEBI" id="CHEBI:29105"/>
        <label>2</label>
    </ligand>
</feature>
<dbReference type="GO" id="GO:0004177">
    <property type="term" value="F:aminopeptidase activity"/>
    <property type="evidence" value="ECO:0007669"/>
    <property type="project" value="UniProtKB-UniRule"/>
</dbReference>
<name>A0AAV5B0H0_9ACTN</name>
<dbReference type="InterPro" id="IPR023367">
    <property type="entry name" value="Peptidase_M42_dom2"/>
</dbReference>
<feature type="active site" description="Proton acceptor" evidence="7">
    <location>
        <position position="219"/>
    </location>
</feature>
<keyword evidence="3" id="KW-0645">Protease</keyword>
<feature type="binding site" evidence="8">
    <location>
        <position position="220"/>
    </location>
    <ligand>
        <name>Zn(2+)</name>
        <dbReference type="ChEBI" id="CHEBI:29105"/>
        <label>2</label>
    </ligand>
</feature>
<organism evidence="9 10">
    <name type="scientific">Granulimonas faecalis</name>
    <dbReference type="NCBI Taxonomy" id="2894155"/>
    <lineage>
        <taxon>Bacteria</taxon>
        <taxon>Bacillati</taxon>
        <taxon>Actinomycetota</taxon>
        <taxon>Coriobacteriia</taxon>
        <taxon>Coriobacteriales</taxon>
        <taxon>Kribbibacteriaceae</taxon>
        <taxon>Granulimonas</taxon>
    </lineage>
</organism>
<evidence type="ECO:0000256" key="3">
    <source>
        <dbReference type="ARBA" id="ARBA00022670"/>
    </source>
</evidence>
<keyword evidence="10" id="KW-1185">Reference proteome</keyword>
<dbReference type="InterPro" id="IPR051464">
    <property type="entry name" value="Peptidase_M42_aminopept"/>
</dbReference>
<dbReference type="EMBL" id="BQKC01000001">
    <property type="protein sequence ID" value="GJM55117.1"/>
    <property type="molecule type" value="Genomic_DNA"/>
</dbReference>
<keyword evidence="2" id="KW-0031">Aminopeptidase</keyword>
<comment type="caution">
    <text evidence="9">The sequence shown here is derived from an EMBL/GenBank/DDBJ whole genome shotgun (WGS) entry which is preliminary data.</text>
</comment>
<evidence type="ECO:0000256" key="2">
    <source>
        <dbReference type="ARBA" id="ARBA00022438"/>
    </source>
</evidence>
<evidence type="ECO:0000256" key="5">
    <source>
        <dbReference type="ARBA" id="ARBA00022801"/>
    </source>
</evidence>
<dbReference type="SUPFAM" id="SSF53187">
    <property type="entry name" value="Zn-dependent exopeptidases"/>
    <property type="match status" value="1"/>
</dbReference>
<reference evidence="9" key="1">
    <citation type="journal article" date="2022" name="Int. J. Syst. Evol. Microbiol.">
        <title>Granulimonas faecalis gen. nov., sp. nov., and Leptogranulimonas caecicola gen. nov., sp. nov., novel lactate-producing Atopobiaceae bacteria isolated from mouse intestines, and an emended description of the family Atopobiaceae.</title>
        <authorList>
            <person name="Morinaga K."/>
            <person name="Kusada H."/>
            <person name="Sakamoto S."/>
            <person name="Murakami T."/>
            <person name="Toyoda A."/>
            <person name="Mori H."/>
            <person name="Meng X.Y."/>
            <person name="Takashino M."/>
            <person name="Murotomi K."/>
            <person name="Tamaki H."/>
        </authorList>
    </citation>
    <scope>NUCLEOTIDE SEQUENCE</scope>
    <source>
        <strain evidence="9">OPF53</strain>
    </source>
</reference>
<dbReference type="PIRSF" id="PIRSF001123">
    <property type="entry name" value="PepA_GA"/>
    <property type="match status" value="1"/>
</dbReference>
<keyword evidence="5" id="KW-0378">Hydrolase</keyword>
<dbReference type="GO" id="GO:0006508">
    <property type="term" value="P:proteolysis"/>
    <property type="evidence" value="ECO:0007669"/>
    <property type="project" value="UniProtKB-KW"/>
</dbReference>
<feature type="binding site" evidence="8">
    <location>
        <position position="185"/>
    </location>
    <ligand>
        <name>Zn(2+)</name>
        <dbReference type="ChEBI" id="CHEBI:29105"/>
        <label>2</label>
    </ligand>
</feature>
<protein>
    <submittedName>
        <fullName evidence="9">Peptidase M42</fullName>
    </submittedName>
</protein>
<gene>
    <name evidence="9" type="ORF">ATOP_07720</name>
</gene>
<feature type="binding site" evidence="8">
    <location>
        <position position="239"/>
    </location>
    <ligand>
        <name>Zn(2+)</name>
        <dbReference type="ChEBI" id="CHEBI:29105"/>
        <label>1</label>
    </ligand>
</feature>
<dbReference type="PANTHER" id="PTHR32481:SF7">
    <property type="entry name" value="AMINOPEPTIDASE YHFE-RELATED"/>
    <property type="match status" value="1"/>
</dbReference>
<accession>A0AAV5B0H0</accession>
<evidence type="ECO:0000313" key="10">
    <source>
        <dbReference type="Proteomes" id="UP001055025"/>
    </source>
</evidence>
<keyword evidence="4 8" id="KW-0479">Metal-binding</keyword>
<dbReference type="GO" id="GO:0046872">
    <property type="term" value="F:metal ion binding"/>
    <property type="evidence" value="ECO:0007669"/>
    <property type="project" value="UniProtKB-UniRule"/>
</dbReference>
<sequence>MDKDYLLETFARLIGCDSPVGYYREMEPLMTSLVAELGHHAFRDRKHTVYVRVPGRDRSRTVCLGAHLDTIALAVCSVEEDGTLRGRHLGGVNFSSLEGASCRVICRDGTKIDAVVEFDHHSPHVWADAKKGRERDEENMRIHLLEDVACAADARALGVTPGAVVAFEPELEIHDNGFVLSRFVDDKACVASLLGLLKWFGDTGSTPSCDILLAFPFYEEVGWGGAYLPDDIEAYVALDIALMGPEYPGTEHDVAVIADDYHGPYDWDLTNAVVEAGRRAFGTAPELQNAKLYSTDAMGAFLTANDVAASAFGPLTRNTHGRELTHVDAMVKVQQLAASFVMHC</sequence>
<proteinExistence type="inferred from homology"/>
<evidence type="ECO:0000256" key="7">
    <source>
        <dbReference type="PIRSR" id="PIRSR001123-1"/>
    </source>
</evidence>
<comment type="cofactor">
    <cofactor evidence="8">
        <name>a divalent metal cation</name>
        <dbReference type="ChEBI" id="CHEBI:60240"/>
    </cofactor>
    <text evidence="8">Binds 2 divalent metal cations per subunit.</text>
</comment>
<dbReference type="Gene3D" id="3.40.630.10">
    <property type="entry name" value="Zn peptidases"/>
    <property type="match status" value="1"/>
</dbReference>
<evidence type="ECO:0000256" key="8">
    <source>
        <dbReference type="PIRSR" id="PIRSR001123-2"/>
    </source>
</evidence>
<dbReference type="SUPFAM" id="SSF101821">
    <property type="entry name" value="Aminopeptidase/glucanase lid domain"/>
    <property type="match status" value="1"/>
</dbReference>
<dbReference type="AlphaFoldDB" id="A0AAV5B0H0"/>
<dbReference type="InterPro" id="IPR008007">
    <property type="entry name" value="Peptidase_M42"/>
</dbReference>
<dbReference type="Gene3D" id="2.40.30.40">
    <property type="entry name" value="Peptidase M42, domain 2"/>
    <property type="match status" value="1"/>
</dbReference>
<evidence type="ECO:0000256" key="4">
    <source>
        <dbReference type="ARBA" id="ARBA00022723"/>
    </source>
</evidence>
<dbReference type="Pfam" id="PF05343">
    <property type="entry name" value="Peptidase_M42"/>
    <property type="match status" value="1"/>
</dbReference>
<evidence type="ECO:0000256" key="1">
    <source>
        <dbReference type="ARBA" id="ARBA00006272"/>
    </source>
</evidence>
<comment type="similarity">
    <text evidence="1 6">Belongs to the peptidase M42 family.</text>
</comment>
<evidence type="ECO:0000256" key="6">
    <source>
        <dbReference type="PIRNR" id="PIRNR001123"/>
    </source>
</evidence>
<evidence type="ECO:0000313" key="9">
    <source>
        <dbReference type="EMBL" id="GJM55117.1"/>
    </source>
</evidence>
<dbReference type="PANTHER" id="PTHR32481">
    <property type="entry name" value="AMINOPEPTIDASE"/>
    <property type="match status" value="1"/>
</dbReference>
<feature type="binding site" evidence="8">
    <location>
        <position position="67"/>
    </location>
    <ligand>
        <name>Zn(2+)</name>
        <dbReference type="ChEBI" id="CHEBI:29105"/>
        <label>1</label>
    </ligand>
</feature>
<feature type="binding site" evidence="8">
    <location>
        <position position="185"/>
    </location>
    <ligand>
        <name>Zn(2+)</name>
        <dbReference type="ChEBI" id="CHEBI:29105"/>
        <label>1</label>
    </ligand>
</feature>